<dbReference type="SMART" id="SM00382">
    <property type="entry name" value="AAA"/>
    <property type="match status" value="2"/>
</dbReference>
<keyword evidence="12" id="KW-1185">Reference proteome</keyword>
<dbReference type="NCBIfam" id="NF008453">
    <property type="entry name" value="PRK11308.1"/>
    <property type="match status" value="2"/>
</dbReference>
<dbReference type="GO" id="GO:0005886">
    <property type="term" value="C:plasma membrane"/>
    <property type="evidence" value="ECO:0007669"/>
    <property type="project" value="UniProtKB-SubCell"/>
</dbReference>
<sequence>MPCVMQQTPTQRGINNMTASVTNRNKLLDINNLTIDFRTDEGLVRAVDDVSLSVREGEVMGLVGESGSGKSATAKAIMRLHPGNTIFQKPSQINFYHNDQAHSILTLRERKLNLVRGGQVSMIFQEPMASFAPAITLGEQMIETMQIHRRIDRATARKEGIALFDRVGIPMPDKRFDQYVFELSGGMRQRAMIAMALSTQPKLLIADEPTTALDVTIQAQVLELMLELREQMGMAMIFITHDLGVIGKVADNVTVMQRGRVVEAGAMEQVIYHPQHEYTQRLLNSLPHLSTLSDVKTDTLEPFLTVSHAQIQYPAAGAKRNGEAFTAVKDISLTLPKGKIIGLVGESGSGKTSLGKAMLGAVPLSHGEIIFHGEHPLKLQAKGKIPRREIAARGQMVFQDPYSSLNPRMTVRDIIAEPLEAMGLTKSKAETDARVIEIAKLCKLNIDHLRRFPHAFSGGQRQRISIARALVCNPQFLVADESVAALDVSIQAEILNLLKSLRDELNLTILFISHDLSVIANLCDWVCVMKQGELIEEGSVRKIFLDPQAPYTQRLIGAIPLLDQKKLDAACEPLNTLSTATPAQPQGCLQSRYRVING</sequence>
<dbReference type="InterPro" id="IPR027417">
    <property type="entry name" value="P-loop_NTPase"/>
</dbReference>
<evidence type="ECO:0000313" key="11">
    <source>
        <dbReference type="EMBL" id="RVU30719.1"/>
    </source>
</evidence>
<keyword evidence="7" id="KW-0472">Membrane</keyword>
<comment type="similarity">
    <text evidence="2">Belongs to the ABC transporter superfamily.</text>
</comment>
<dbReference type="InterPro" id="IPR017871">
    <property type="entry name" value="ABC_transporter-like_CS"/>
</dbReference>
<organism evidence="11 12">
    <name type="scientific">Neptunomonas marina</name>
    <dbReference type="NCBI Taxonomy" id="1815562"/>
    <lineage>
        <taxon>Bacteria</taxon>
        <taxon>Pseudomonadati</taxon>
        <taxon>Pseudomonadota</taxon>
        <taxon>Gammaproteobacteria</taxon>
        <taxon>Oceanospirillales</taxon>
        <taxon>Oceanospirillaceae</taxon>
        <taxon>Neptunomonas</taxon>
    </lineage>
</organism>
<dbReference type="PANTHER" id="PTHR43297">
    <property type="entry name" value="OLIGOPEPTIDE TRANSPORT ATP-BINDING PROTEIN APPD"/>
    <property type="match status" value="1"/>
</dbReference>
<reference evidence="11 12" key="1">
    <citation type="submission" date="2019-01" db="EMBL/GenBank/DDBJ databases">
        <authorList>
            <person name="Chen W.-M."/>
        </authorList>
    </citation>
    <scope>NUCLEOTIDE SEQUENCE [LARGE SCALE GENOMIC DNA]</scope>
    <source>
        <strain evidence="11 12">HPM-16</strain>
    </source>
</reference>
<evidence type="ECO:0000256" key="7">
    <source>
        <dbReference type="ARBA" id="ARBA00023136"/>
    </source>
</evidence>
<dbReference type="Proteomes" id="UP000282818">
    <property type="component" value="Unassembled WGS sequence"/>
</dbReference>
<evidence type="ECO:0000256" key="2">
    <source>
        <dbReference type="ARBA" id="ARBA00005417"/>
    </source>
</evidence>
<comment type="caution">
    <text evidence="11">The sequence shown here is derived from an EMBL/GenBank/DDBJ whole genome shotgun (WGS) entry which is preliminary data.</text>
</comment>
<dbReference type="InterPro" id="IPR003593">
    <property type="entry name" value="AAA+_ATPase"/>
</dbReference>
<dbReference type="PANTHER" id="PTHR43297:SF2">
    <property type="entry name" value="DIPEPTIDE TRANSPORT ATP-BINDING PROTEIN DPPD"/>
    <property type="match status" value="1"/>
</dbReference>
<evidence type="ECO:0000259" key="10">
    <source>
        <dbReference type="PROSITE" id="PS50893"/>
    </source>
</evidence>
<evidence type="ECO:0000313" key="12">
    <source>
        <dbReference type="Proteomes" id="UP000282818"/>
    </source>
</evidence>
<keyword evidence="6 11" id="KW-0067">ATP-binding</keyword>
<dbReference type="EMBL" id="SACQ01000004">
    <property type="protein sequence ID" value="RVU30719.1"/>
    <property type="molecule type" value="Genomic_DNA"/>
</dbReference>
<keyword evidence="4" id="KW-1003">Cell membrane</keyword>
<dbReference type="GO" id="GO:0005524">
    <property type="term" value="F:ATP binding"/>
    <property type="evidence" value="ECO:0007669"/>
    <property type="project" value="UniProtKB-KW"/>
</dbReference>
<dbReference type="GO" id="GO:0055085">
    <property type="term" value="P:transmembrane transport"/>
    <property type="evidence" value="ECO:0007669"/>
    <property type="project" value="UniProtKB-ARBA"/>
</dbReference>
<comment type="subcellular location">
    <subcellularLocation>
        <location evidence="1">Cell inner membrane</location>
        <topology evidence="1">Peripheral membrane protein</topology>
    </subcellularLocation>
</comment>
<name>A0A437Q8B3_9GAMM</name>
<dbReference type="InterPro" id="IPR050388">
    <property type="entry name" value="ABC_Ni/Peptide_Import"/>
</dbReference>
<comment type="catalytic activity">
    <reaction evidence="9">
        <text>a dipeptide(out) + ATP + H2O = a dipeptide(in) + ADP + phosphate + H(+)</text>
        <dbReference type="Rhea" id="RHEA:23120"/>
        <dbReference type="ChEBI" id="CHEBI:15377"/>
        <dbReference type="ChEBI" id="CHEBI:15378"/>
        <dbReference type="ChEBI" id="CHEBI:30616"/>
        <dbReference type="ChEBI" id="CHEBI:43474"/>
        <dbReference type="ChEBI" id="CHEBI:90799"/>
        <dbReference type="ChEBI" id="CHEBI:456216"/>
        <dbReference type="EC" id="7.4.2.9"/>
    </reaction>
</comment>
<dbReference type="Pfam" id="PF00005">
    <property type="entry name" value="ABC_tran"/>
    <property type="match status" value="2"/>
</dbReference>
<dbReference type="PROSITE" id="PS50893">
    <property type="entry name" value="ABC_TRANSPORTER_2"/>
    <property type="match status" value="2"/>
</dbReference>
<evidence type="ECO:0000256" key="1">
    <source>
        <dbReference type="ARBA" id="ARBA00004417"/>
    </source>
</evidence>
<evidence type="ECO:0000256" key="9">
    <source>
        <dbReference type="ARBA" id="ARBA00047356"/>
    </source>
</evidence>
<dbReference type="Gene3D" id="3.40.50.300">
    <property type="entry name" value="P-loop containing nucleotide triphosphate hydrolases"/>
    <property type="match status" value="2"/>
</dbReference>
<keyword evidence="5" id="KW-0547">Nucleotide-binding</keyword>
<dbReference type="Pfam" id="PF08352">
    <property type="entry name" value="oligo_HPY"/>
    <property type="match status" value="2"/>
</dbReference>
<dbReference type="PROSITE" id="PS00211">
    <property type="entry name" value="ABC_TRANSPORTER_1"/>
    <property type="match status" value="2"/>
</dbReference>
<dbReference type="FunFam" id="3.40.50.300:FF:000016">
    <property type="entry name" value="Oligopeptide ABC transporter ATP-binding component"/>
    <property type="match status" value="1"/>
</dbReference>
<dbReference type="EC" id="7.4.2.9" evidence="8"/>
<accession>A0A437Q8B3</accession>
<dbReference type="InterPro" id="IPR003439">
    <property type="entry name" value="ABC_transporter-like_ATP-bd"/>
</dbReference>
<dbReference type="GO" id="GO:0016887">
    <property type="term" value="F:ATP hydrolysis activity"/>
    <property type="evidence" value="ECO:0007669"/>
    <property type="project" value="InterPro"/>
</dbReference>
<protein>
    <recommendedName>
        <fullName evidence="8">ABC-type dipeptide transporter</fullName>
        <ecNumber evidence="8">7.4.2.9</ecNumber>
    </recommendedName>
</protein>
<dbReference type="CDD" id="cd03257">
    <property type="entry name" value="ABC_NikE_OppD_transporters"/>
    <property type="match status" value="2"/>
</dbReference>
<dbReference type="InterPro" id="IPR013563">
    <property type="entry name" value="Oligopep_ABC_C"/>
</dbReference>
<dbReference type="AlphaFoldDB" id="A0A437Q8B3"/>
<dbReference type="GO" id="GO:0015833">
    <property type="term" value="P:peptide transport"/>
    <property type="evidence" value="ECO:0007669"/>
    <property type="project" value="InterPro"/>
</dbReference>
<evidence type="ECO:0000256" key="4">
    <source>
        <dbReference type="ARBA" id="ARBA00022475"/>
    </source>
</evidence>
<proteinExistence type="inferred from homology"/>
<evidence type="ECO:0000256" key="5">
    <source>
        <dbReference type="ARBA" id="ARBA00022741"/>
    </source>
</evidence>
<feature type="domain" description="ABC transporter" evidence="10">
    <location>
        <begin position="28"/>
        <end position="283"/>
    </location>
</feature>
<keyword evidence="3" id="KW-0813">Transport</keyword>
<evidence type="ECO:0000256" key="3">
    <source>
        <dbReference type="ARBA" id="ARBA00022448"/>
    </source>
</evidence>
<feature type="domain" description="ABC transporter" evidence="10">
    <location>
        <begin position="311"/>
        <end position="556"/>
    </location>
</feature>
<gene>
    <name evidence="11" type="ORF">EOE65_10425</name>
</gene>
<dbReference type="SUPFAM" id="SSF52540">
    <property type="entry name" value="P-loop containing nucleoside triphosphate hydrolases"/>
    <property type="match status" value="2"/>
</dbReference>
<evidence type="ECO:0000256" key="6">
    <source>
        <dbReference type="ARBA" id="ARBA00022840"/>
    </source>
</evidence>
<evidence type="ECO:0000256" key="8">
    <source>
        <dbReference type="ARBA" id="ARBA00038852"/>
    </source>
</evidence>